<reference evidence="1 2" key="1">
    <citation type="submission" date="2015-03" db="EMBL/GenBank/DDBJ databases">
        <title>Genome sequence of Pseudoalteromonas aurantia.</title>
        <authorList>
            <person name="Xie B.-B."/>
            <person name="Rong J.-C."/>
            <person name="Qin Q.-L."/>
            <person name="Zhang Y.-Z."/>
        </authorList>
    </citation>
    <scope>NUCLEOTIDE SEQUENCE [LARGE SCALE GENOMIC DNA]</scope>
    <source>
        <strain evidence="1 2">208</strain>
    </source>
</reference>
<name>A0ABR9EG16_9GAMM</name>
<protein>
    <submittedName>
        <fullName evidence="1">Uncharacterized protein</fullName>
    </submittedName>
</protein>
<evidence type="ECO:0000313" key="2">
    <source>
        <dbReference type="Proteomes" id="UP000615755"/>
    </source>
</evidence>
<organism evidence="1 2">
    <name type="scientific">Pseudoalteromonas aurantia 208</name>
    <dbReference type="NCBI Taxonomy" id="1314867"/>
    <lineage>
        <taxon>Bacteria</taxon>
        <taxon>Pseudomonadati</taxon>
        <taxon>Pseudomonadota</taxon>
        <taxon>Gammaproteobacteria</taxon>
        <taxon>Alteromonadales</taxon>
        <taxon>Pseudoalteromonadaceae</taxon>
        <taxon>Pseudoalteromonas</taxon>
    </lineage>
</organism>
<accession>A0ABR9EG16</accession>
<dbReference type="EMBL" id="AQGV01000014">
    <property type="protein sequence ID" value="MBE0369929.1"/>
    <property type="molecule type" value="Genomic_DNA"/>
</dbReference>
<evidence type="ECO:0000313" key="1">
    <source>
        <dbReference type="EMBL" id="MBE0369929.1"/>
    </source>
</evidence>
<comment type="caution">
    <text evidence="1">The sequence shown here is derived from an EMBL/GenBank/DDBJ whole genome shotgun (WGS) entry which is preliminary data.</text>
</comment>
<gene>
    <name evidence="1" type="ORF">PAUR_a4536</name>
</gene>
<proteinExistence type="predicted"/>
<sequence>MIFKVQRRHLAHSYFLVERIGNDVLSNVLVFNQRAVLYL</sequence>
<keyword evidence="2" id="KW-1185">Reference proteome</keyword>
<dbReference type="Proteomes" id="UP000615755">
    <property type="component" value="Unassembled WGS sequence"/>
</dbReference>